<reference evidence="1" key="1">
    <citation type="submission" date="2020-12" db="EMBL/GenBank/DDBJ databases">
        <title>Geomonas sp. Red875, isolated from river sediment.</title>
        <authorList>
            <person name="Xu Z."/>
            <person name="Zhang Z."/>
            <person name="Masuda Y."/>
            <person name="Itoh H."/>
            <person name="Senoo K."/>
        </authorList>
    </citation>
    <scope>NUCLEOTIDE SEQUENCE</scope>
    <source>
        <strain evidence="1">Red875</strain>
    </source>
</reference>
<comment type="caution">
    <text evidence="1">The sequence shown here is derived from an EMBL/GenBank/DDBJ whole genome shotgun (WGS) entry which is preliminary data.</text>
</comment>
<evidence type="ECO:0000313" key="1">
    <source>
        <dbReference type="EMBL" id="MBJ6725599.1"/>
    </source>
</evidence>
<dbReference type="Proteomes" id="UP000636888">
    <property type="component" value="Unassembled WGS sequence"/>
</dbReference>
<dbReference type="AlphaFoldDB" id="A0A8J7IRL6"/>
<name>A0A8J7IRL6_9BACT</name>
<gene>
    <name evidence="1" type="ORF">JFN93_12835</name>
</gene>
<protein>
    <submittedName>
        <fullName evidence="1">Uncharacterized protein</fullName>
    </submittedName>
</protein>
<sequence length="127" mass="14870">MGISEENIFLMELQLLTSEAMKKHFQWENKDDDKSLFATAQLVFCSQVIESLMESEDCEESDFVDASDDCLQLQYSLLEEARAKNDRKMMIISLARIRIIKTIIRRLGNNERRNRWISGEFVIPPSY</sequence>
<dbReference type="RefSeq" id="WP_199384486.1">
    <property type="nucleotide sequence ID" value="NZ_JAEMHM010000009.1"/>
</dbReference>
<evidence type="ECO:0000313" key="2">
    <source>
        <dbReference type="Proteomes" id="UP000636888"/>
    </source>
</evidence>
<organism evidence="1 2">
    <name type="scientific">Geomesophilobacter sediminis</name>
    <dbReference type="NCBI Taxonomy" id="2798584"/>
    <lineage>
        <taxon>Bacteria</taxon>
        <taxon>Pseudomonadati</taxon>
        <taxon>Thermodesulfobacteriota</taxon>
        <taxon>Desulfuromonadia</taxon>
        <taxon>Geobacterales</taxon>
        <taxon>Geobacteraceae</taxon>
        <taxon>Geomesophilobacter</taxon>
    </lineage>
</organism>
<proteinExistence type="predicted"/>
<keyword evidence="2" id="KW-1185">Reference proteome</keyword>
<accession>A0A8J7IRL6</accession>
<dbReference type="EMBL" id="JAEMHM010000009">
    <property type="protein sequence ID" value="MBJ6725599.1"/>
    <property type="molecule type" value="Genomic_DNA"/>
</dbReference>